<accession>A0A1Y0ENU4</accession>
<dbReference type="PANTHER" id="PTHR43776">
    <property type="entry name" value="TRANSPORT ATP-BINDING PROTEIN"/>
    <property type="match status" value="1"/>
</dbReference>
<dbReference type="GO" id="GO:0016887">
    <property type="term" value="F:ATP hydrolysis activity"/>
    <property type="evidence" value="ECO:0007669"/>
    <property type="project" value="InterPro"/>
</dbReference>
<dbReference type="GO" id="GO:0005524">
    <property type="term" value="F:ATP binding"/>
    <property type="evidence" value="ECO:0007669"/>
    <property type="project" value="UniProtKB-KW"/>
</dbReference>
<evidence type="ECO:0000256" key="2">
    <source>
        <dbReference type="ARBA" id="ARBA00004533"/>
    </source>
</evidence>
<dbReference type="RefSeq" id="WP_087280595.1">
    <property type="nucleotide sequence ID" value="NZ_CP021455.1"/>
</dbReference>
<organism evidence="18 19">
    <name type="scientific">Comamonas serinivorans</name>
    <dbReference type="NCBI Taxonomy" id="1082851"/>
    <lineage>
        <taxon>Bacteria</taxon>
        <taxon>Pseudomonadati</taxon>
        <taxon>Pseudomonadota</taxon>
        <taxon>Betaproteobacteria</taxon>
        <taxon>Burkholderiales</taxon>
        <taxon>Comamonadaceae</taxon>
        <taxon>Comamonas</taxon>
    </lineage>
</organism>
<dbReference type="PROSITE" id="PS50893">
    <property type="entry name" value="ABC_TRANSPORTER_2"/>
    <property type="match status" value="1"/>
</dbReference>
<evidence type="ECO:0000256" key="16">
    <source>
        <dbReference type="SAM" id="MobiDB-lite"/>
    </source>
</evidence>
<dbReference type="InterPro" id="IPR003439">
    <property type="entry name" value="ABC_transporter-like_ATP-bd"/>
</dbReference>
<keyword evidence="9" id="KW-1278">Translocase</keyword>
<feature type="region of interest" description="Disordered" evidence="16">
    <location>
        <begin position="294"/>
        <end position="313"/>
    </location>
</feature>
<dbReference type="InterPro" id="IPR050319">
    <property type="entry name" value="ABC_transp_ATP-bind"/>
</dbReference>
<evidence type="ECO:0000256" key="8">
    <source>
        <dbReference type="ARBA" id="ARBA00022840"/>
    </source>
</evidence>
<reference evidence="18 19" key="1">
    <citation type="submission" date="2017-05" db="EMBL/GenBank/DDBJ databases">
        <authorList>
            <person name="Song R."/>
            <person name="Chenine A.L."/>
            <person name="Ruprecht R.M."/>
        </authorList>
    </citation>
    <scope>NUCLEOTIDE SEQUENCE [LARGE SCALE GENOMIC DNA]</scope>
    <source>
        <strain evidence="18 19">DSM 26136</strain>
    </source>
</reference>
<dbReference type="Proteomes" id="UP000196138">
    <property type="component" value="Chromosome"/>
</dbReference>
<keyword evidence="8" id="KW-0067">ATP-binding</keyword>
<dbReference type="EC" id="7.4.2.10" evidence="13"/>
<evidence type="ECO:0000256" key="5">
    <source>
        <dbReference type="ARBA" id="ARBA00022475"/>
    </source>
</evidence>
<dbReference type="Gene3D" id="3.40.50.300">
    <property type="entry name" value="P-loop containing nucleotide triphosphate hydrolases"/>
    <property type="match status" value="1"/>
</dbReference>
<keyword evidence="7" id="KW-0547">Nucleotide-binding</keyword>
<dbReference type="AlphaFoldDB" id="A0A1Y0ENU4"/>
<dbReference type="InterPro" id="IPR003593">
    <property type="entry name" value="AAA+_ATPase"/>
</dbReference>
<keyword evidence="6" id="KW-0997">Cell inner membrane</keyword>
<gene>
    <name evidence="18" type="ORF">CCO03_10015</name>
</gene>
<keyword evidence="5" id="KW-1003">Cell membrane</keyword>
<protein>
    <recommendedName>
        <fullName evidence="14">Glutathione import ATP-binding protein GsiA</fullName>
        <ecNumber evidence="13">7.4.2.10</ecNumber>
    </recommendedName>
</protein>
<evidence type="ECO:0000256" key="14">
    <source>
        <dbReference type="ARBA" id="ARBA00041187"/>
    </source>
</evidence>
<dbReference type="GO" id="GO:0055085">
    <property type="term" value="P:transmembrane transport"/>
    <property type="evidence" value="ECO:0007669"/>
    <property type="project" value="UniProtKB-ARBA"/>
</dbReference>
<evidence type="ECO:0000256" key="1">
    <source>
        <dbReference type="ARBA" id="ARBA00004170"/>
    </source>
</evidence>
<dbReference type="OrthoDB" id="9802264at2"/>
<dbReference type="SUPFAM" id="SSF52540">
    <property type="entry name" value="P-loop containing nucleoside triphosphate hydrolases"/>
    <property type="match status" value="1"/>
</dbReference>
<evidence type="ECO:0000313" key="18">
    <source>
        <dbReference type="EMBL" id="ARU04972.1"/>
    </source>
</evidence>
<comment type="subunit">
    <text evidence="3">The complex is composed of two ATP-binding proteins (GsiA), two transmembrane proteins (GsiC and GsiD) and a solute-binding protein (GsiB).</text>
</comment>
<dbReference type="SMART" id="SM00382">
    <property type="entry name" value="AAA"/>
    <property type="match status" value="1"/>
</dbReference>
<evidence type="ECO:0000256" key="3">
    <source>
        <dbReference type="ARBA" id="ARBA00011469"/>
    </source>
</evidence>
<sequence length="313" mass="34574">MTDLSLATAATREAGPTPLLALEDVRKTYVGRHGRVHALDGVSLQIQPGETFGLVGESGCGKSTLARVVMQLVGVDAGRVLVDGQWVAPQPRRWWPAARRPQPRDEPGPQRLDTQRVQMVFQDPYASLNPRQTIGQALEAPLIVHRRGDAAARRERVRQLLDWVGLREQVLDRYPHEFSGGQRQRVGIARALALSPRLLVLDEAVSALDVSVRAQIINLLLRLQQELKLTYLFISHDLGVVRHVSHTVGVMQQGRLVECGPAQAVWRQPAHPYTLSLLNAARRLPHPQVIRPAQAQRPAPAVFSSDSRPGAHA</sequence>
<evidence type="ECO:0000256" key="6">
    <source>
        <dbReference type="ARBA" id="ARBA00022519"/>
    </source>
</evidence>
<dbReference type="InterPro" id="IPR017871">
    <property type="entry name" value="ABC_transporter-like_CS"/>
</dbReference>
<proteinExistence type="inferred from homology"/>
<dbReference type="CDD" id="cd03257">
    <property type="entry name" value="ABC_NikE_OppD_transporters"/>
    <property type="match status" value="1"/>
</dbReference>
<evidence type="ECO:0000256" key="13">
    <source>
        <dbReference type="ARBA" id="ARBA00039050"/>
    </source>
</evidence>
<keyword evidence="19" id="KW-1185">Reference proteome</keyword>
<dbReference type="EMBL" id="CP021455">
    <property type="protein sequence ID" value="ARU04972.1"/>
    <property type="molecule type" value="Genomic_DNA"/>
</dbReference>
<comment type="catalytic activity">
    <reaction evidence="15">
        <text>glutathione(out) + ATP + H2O = glutathione(in) + ADP + phosphate + H(+)</text>
        <dbReference type="Rhea" id="RHEA:29791"/>
        <dbReference type="ChEBI" id="CHEBI:15377"/>
        <dbReference type="ChEBI" id="CHEBI:15378"/>
        <dbReference type="ChEBI" id="CHEBI:30616"/>
        <dbReference type="ChEBI" id="CHEBI:43474"/>
        <dbReference type="ChEBI" id="CHEBI:57925"/>
        <dbReference type="ChEBI" id="CHEBI:456216"/>
        <dbReference type="EC" id="7.4.2.10"/>
    </reaction>
</comment>
<evidence type="ECO:0000256" key="12">
    <source>
        <dbReference type="ARBA" id="ARBA00038416"/>
    </source>
</evidence>
<evidence type="ECO:0000259" key="17">
    <source>
        <dbReference type="PROSITE" id="PS50893"/>
    </source>
</evidence>
<evidence type="ECO:0000256" key="10">
    <source>
        <dbReference type="ARBA" id="ARBA00023136"/>
    </source>
</evidence>
<name>A0A1Y0ENU4_9BURK</name>
<comment type="similarity">
    <text evidence="12">Belongs to the ABC transporter superfamily. Glutathione importer (TC 3.A.1.5.11) family.</text>
</comment>
<dbReference type="InterPro" id="IPR027417">
    <property type="entry name" value="P-loop_NTPase"/>
</dbReference>
<dbReference type="PANTHER" id="PTHR43776:SF15">
    <property type="entry name" value="GLUTATHIONE IMPORT ATP-BINDING PROTEIN GSIA"/>
    <property type="match status" value="1"/>
</dbReference>
<evidence type="ECO:0000313" key="19">
    <source>
        <dbReference type="Proteomes" id="UP000196138"/>
    </source>
</evidence>
<dbReference type="PROSITE" id="PS00211">
    <property type="entry name" value="ABC_TRANSPORTER_1"/>
    <property type="match status" value="1"/>
</dbReference>
<evidence type="ECO:0000256" key="7">
    <source>
        <dbReference type="ARBA" id="ARBA00022741"/>
    </source>
</evidence>
<comment type="subcellular location">
    <subcellularLocation>
        <location evidence="2">Cell inner membrane</location>
    </subcellularLocation>
    <subcellularLocation>
        <location evidence="1">Membrane</location>
        <topology evidence="1">Peripheral membrane protein</topology>
    </subcellularLocation>
</comment>
<comment type="function">
    <text evidence="11">Part of the ABC transporter complex GsiABCD involved in glutathione import. Responsible for energy coupling to the transport system.</text>
</comment>
<keyword evidence="10" id="KW-0472">Membrane</keyword>
<evidence type="ECO:0000256" key="11">
    <source>
        <dbReference type="ARBA" id="ARBA00037530"/>
    </source>
</evidence>
<dbReference type="GO" id="GO:0005886">
    <property type="term" value="C:plasma membrane"/>
    <property type="evidence" value="ECO:0007669"/>
    <property type="project" value="UniProtKB-SubCell"/>
</dbReference>
<evidence type="ECO:0000256" key="15">
    <source>
        <dbReference type="ARBA" id="ARBA00047640"/>
    </source>
</evidence>
<dbReference type="Pfam" id="PF00005">
    <property type="entry name" value="ABC_tran"/>
    <property type="match status" value="1"/>
</dbReference>
<dbReference type="KEGG" id="cser:CCO03_10015"/>
<evidence type="ECO:0000256" key="9">
    <source>
        <dbReference type="ARBA" id="ARBA00022967"/>
    </source>
</evidence>
<feature type="domain" description="ABC transporter" evidence="17">
    <location>
        <begin position="20"/>
        <end position="278"/>
    </location>
</feature>
<keyword evidence="4" id="KW-0813">Transport</keyword>
<evidence type="ECO:0000256" key="4">
    <source>
        <dbReference type="ARBA" id="ARBA00022448"/>
    </source>
</evidence>